<dbReference type="GO" id="GO:0033588">
    <property type="term" value="C:elongator holoenzyme complex"/>
    <property type="evidence" value="ECO:0007669"/>
    <property type="project" value="InterPro"/>
</dbReference>
<dbReference type="KEGG" id="qsa:O6P43_025195"/>
<evidence type="ECO:0000256" key="7">
    <source>
        <dbReference type="ARBA" id="ARBA00022694"/>
    </source>
</evidence>
<dbReference type="Gene3D" id="3.40.50.300">
    <property type="entry name" value="P-loop containing nucleotide triphosphate hydrolases"/>
    <property type="match status" value="1"/>
</dbReference>
<evidence type="ECO:0000256" key="4">
    <source>
        <dbReference type="ARBA" id="ARBA00007573"/>
    </source>
</evidence>
<evidence type="ECO:0000256" key="8">
    <source>
        <dbReference type="ARBA" id="ARBA00023242"/>
    </source>
</evidence>
<dbReference type="InterPro" id="IPR027417">
    <property type="entry name" value="P-loop_NTPase"/>
</dbReference>
<dbReference type="GO" id="GO:0005737">
    <property type="term" value="C:cytoplasm"/>
    <property type="evidence" value="ECO:0007669"/>
    <property type="project" value="UniProtKB-SubCell"/>
</dbReference>
<dbReference type="GO" id="GO:0008023">
    <property type="term" value="C:transcription elongation factor complex"/>
    <property type="evidence" value="ECO:0007669"/>
    <property type="project" value="TreeGrafter"/>
</dbReference>
<keyword evidence="6" id="KW-0963">Cytoplasm</keyword>
<feature type="region of interest" description="Disordered" evidence="9">
    <location>
        <begin position="1"/>
        <end position="31"/>
    </location>
</feature>
<protein>
    <recommendedName>
        <fullName evidence="5">Elongator complex protein 4</fullName>
    </recommendedName>
</protein>
<organism evidence="10 11">
    <name type="scientific">Quillaja saponaria</name>
    <name type="common">Soap bark tree</name>
    <dbReference type="NCBI Taxonomy" id="32244"/>
    <lineage>
        <taxon>Eukaryota</taxon>
        <taxon>Viridiplantae</taxon>
        <taxon>Streptophyta</taxon>
        <taxon>Embryophyta</taxon>
        <taxon>Tracheophyta</taxon>
        <taxon>Spermatophyta</taxon>
        <taxon>Magnoliopsida</taxon>
        <taxon>eudicotyledons</taxon>
        <taxon>Gunneridae</taxon>
        <taxon>Pentapetalae</taxon>
        <taxon>rosids</taxon>
        <taxon>fabids</taxon>
        <taxon>Fabales</taxon>
        <taxon>Quillajaceae</taxon>
        <taxon>Quillaja</taxon>
    </lineage>
</organism>
<evidence type="ECO:0000256" key="1">
    <source>
        <dbReference type="ARBA" id="ARBA00004123"/>
    </source>
</evidence>
<dbReference type="Proteomes" id="UP001163823">
    <property type="component" value="Chromosome 10"/>
</dbReference>
<dbReference type="AlphaFoldDB" id="A0AAD7L944"/>
<dbReference type="EMBL" id="JARAOO010000010">
    <property type="protein sequence ID" value="KAJ7953498.1"/>
    <property type="molecule type" value="Genomic_DNA"/>
</dbReference>
<reference evidence="10" key="1">
    <citation type="journal article" date="2023" name="Science">
        <title>Elucidation of the pathway for biosynthesis of saponin adjuvants from the soapbark tree.</title>
        <authorList>
            <person name="Reed J."/>
            <person name="Orme A."/>
            <person name="El-Demerdash A."/>
            <person name="Owen C."/>
            <person name="Martin L.B.B."/>
            <person name="Misra R.C."/>
            <person name="Kikuchi S."/>
            <person name="Rejzek M."/>
            <person name="Martin A.C."/>
            <person name="Harkess A."/>
            <person name="Leebens-Mack J."/>
            <person name="Louveau T."/>
            <person name="Stephenson M.J."/>
            <person name="Osbourn A."/>
        </authorList>
    </citation>
    <scope>NUCLEOTIDE SEQUENCE</scope>
    <source>
        <strain evidence="10">S10</strain>
    </source>
</reference>
<gene>
    <name evidence="10" type="ORF">O6P43_025195</name>
</gene>
<comment type="similarity">
    <text evidence="4">Belongs to the ELP4 family.</text>
</comment>
<proteinExistence type="inferred from homology"/>
<sequence>MAPTKNRVSSFSRSLSAATSSRSPGLKYGPNGTMFKSPGIPDLDKILGGGISLGIVMVMEDAEAPHQMLLLRNFISQGLVHGQPLLYASPSKESRGFLGTLPSPGSPKDDKSRNHDINQWQEDLRIAWQYKKYMGDRVSNIRA</sequence>
<dbReference type="PANTHER" id="PTHR12896:SF1">
    <property type="entry name" value="ELONGATOR COMPLEX PROTEIN 4"/>
    <property type="match status" value="1"/>
</dbReference>
<name>A0AAD7L944_QUISA</name>
<evidence type="ECO:0000256" key="2">
    <source>
        <dbReference type="ARBA" id="ARBA00004496"/>
    </source>
</evidence>
<keyword evidence="7" id="KW-0819">tRNA processing</keyword>
<evidence type="ECO:0000313" key="11">
    <source>
        <dbReference type="Proteomes" id="UP001163823"/>
    </source>
</evidence>
<evidence type="ECO:0000256" key="3">
    <source>
        <dbReference type="ARBA" id="ARBA00005043"/>
    </source>
</evidence>
<evidence type="ECO:0000313" key="10">
    <source>
        <dbReference type="EMBL" id="KAJ7953498.1"/>
    </source>
</evidence>
<evidence type="ECO:0000256" key="5">
    <source>
        <dbReference type="ARBA" id="ARBA00020265"/>
    </source>
</evidence>
<feature type="compositionally biased region" description="Low complexity" evidence="9">
    <location>
        <begin position="9"/>
        <end position="23"/>
    </location>
</feature>
<comment type="pathway">
    <text evidence="3">tRNA modification; 5-methoxycarbonylmethyl-2-thiouridine-tRNA biosynthesis.</text>
</comment>
<comment type="caution">
    <text evidence="10">The sequence shown here is derived from an EMBL/GenBank/DDBJ whole genome shotgun (WGS) entry which is preliminary data.</text>
</comment>
<keyword evidence="8" id="KW-0539">Nucleus</keyword>
<evidence type="ECO:0000256" key="9">
    <source>
        <dbReference type="SAM" id="MobiDB-lite"/>
    </source>
</evidence>
<comment type="subcellular location">
    <subcellularLocation>
        <location evidence="2">Cytoplasm</location>
    </subcellularLocation>
    <subcellularLocation>
        <location evidence="1">Nucleus</location>
    </subcellularLocation>
</comment>
<dbReference type="GO" id="GO:0002098">
    <property type="term" value="P:tRNA wobble uridine modification"/>
    <property type="evidence" value="ECO:0007669"/>
    <property type="project" value="InterPro"/>
</dbReference>
<dbReference type="InterPro" id="IPR008728">
    <property type="entry name" value="Elongator_complex_protein_4"/>
</dbReference>
<accession>A0AAD7L944</accession>
<dbReference type="PANTHER" id="PTHR12896">
    <property type="entry name" value="PAX6 NEIGHBOR PROTEIN PAXNEB"/>
    <property type="match status" value="1"/>
</dbReference>
<keyword evidence="11" id="KW-1185">Reference proteome</keyword>
<dbReference type="Pfam" id="PF05625">
    <property type="entry name" value="PAXNEB"/>
    <property type="match status" value="1"/>
</dbReference>
<evidence type="ECO:0000256" key="6">
    <source>
        <dbReference type="ARBA" id="ARBA00022490"/>
    </source>
</evidence>